<evidence type="ECO:0000313" key="5">
    <source>
        <dbReference type="Proteomes" id="UP001500962"/>
    </source>
</evidence>
<keyword evidence="1" id="KW-0812">Transmembrane</keyword>
<accession>A0AAV3SGU8</accession>
<evidence type="ECO:0000313" key="2">
    <source>
        <dbReference type="EMBL" id="GAA0459092.1"/>
    </source>
</evidence>
<sequence>MTASVLAQVSPAAGGPLAYAGTFLLAAGVYSLTAHIAARNVLGDVPIKRALLVGPAPAAISLLLQQYGPLAFVFAVAVDFVLIRYVYRIKARTTALVTFIHIVVSILVLFVVLSAYRLAGTAPV</sequence>
<feature type="transmembrane region" description="Helical" evidence="1">
    <location>
        <begin position="70"/>
        <end position="87"/>
    </location>
</feature>
<evidence type="ECO:0000313" key="3">
    <source>
        <dbReference type="EMBL" id="UOO95722.1"/>
    </source>
</evidence>
<dbReference type="Pfam" id="PF24285">
    <property type="entry name" value="DUF7473"/>
    <property type="match status" value="1"/>
</dbReference>
<dbReference type="EMBL" id="BAAADN010000022">
    <property type="protein sequence ID" value="GAA0459092.1"/>
    <property type="molecule type" value="Genomic_DNA"/>
</dbReference>
<organism evidence="2 5">
    <name type="scientific">Halococcus dombrowskii</name>
    <dbReference type="NCBI Taxonomy" id="179637"/>
    <lineage>
        <taxon>Archaea</taxon>
        <taxon>Methanobacteriati</taxon>
        <taxon>Methanobacteriota</taxon>
        <taxon>Stenosarchaea group</taxon>
        <taxon>Halobacteria</taxon>
        <taxon>Halobacteriales</taxon>
        <taxon>Halococcaceae</taxon>
        <taxon>Halococcus</taxon>
    </lineage>
</organism>
<reference evidence="3" key="2">
    <citation type="submission" date="2022-04" db="EMBL/GenBank/DDBJ databases">
        <title>Sequencing and genomic assembly of Halococcus dombrowskii.</title>
        <authorList>
            <person name="Lim S.W."/>
            <person name="MacLea K.S."/>
        </authorList>
    </citation>
    <scope>NUCLEOTIDE SEQUENCE</scope>
    <source>
        <strain evidence="3">H4</strain>
    </source>
</reference>
<dbReference type="AlphaFoldDB" id="A0AAV3SGU8"/>
<reference evidence="2" key="3">
    <citation type="submission" date="2023-12" db="EMBL/GenBank/DDBJ databases">
        <authorList>
            <person name="Sun Q."/>
            <person name="Inoue M."/>
        </authorList>
    </citation>
    <scope>NUCLEOTIDE SEQUENCE</scope>
    <source>
        <strain evidence="2">JCM 12289</strain>
    </source>
</reference>
<gene>
    <name evidence="2" type="ORF">GCM10008985_14260</name>
    <name evidence="3" type="ORF">MUK72_03200</name>
</gene>
<protein>
    <recommendedName>
        <fullName evidence="6">Yip1 domain-containing protein</fullName>
    </recommendedName>
</protein>
<keyword evidence="1" id="KW-0472">Membrane</keyword>
<keyword evidence="1" id="KW-1133">Transmembrane helix</keyword>
<dbReference type="RefSeq" id="WP_004054533.1">
    <property type="nucleotide sequence ID" value="NZ_BAAADN010000022.1"/>
</dbReference>
<dbReference type="Proteomes" id="UP001500962">
    <property type="component" value="Unassembled WGS sequence"/>
</dbReference>
<reference evidence="2" key="1">
    <citation type="journal article" date="2014" name="Int. J. Syst. Evol. Microbiol.">
        <title>Complete genome sequence of Corynebacterium casei LMG S-19264T (=DSM 44701T), isolated from a smear-ripened cheese.</title>
        <authorList>
            <consortium name="US DOE Joint Genome Institute (JGI-PGF)"/>
            <person name="Walter F."/>
            <person name="Albersmeier A."/>
            <person name="Kalinowski J."/>
            <person name="Ruckert C."/>
        </authorList>
    </citation>
    <scope>NUCLEOTIDE SEQUENCE</scope>
    <source>
        <strain evidence="2">JCM 12289</strain>
    </source>
</reference>
<dbReference type="EMBL" id="CP095005">
    <property type="protein sequence ID" value="UOO95722.1"/>
    <property type="molecule type" value="Genomic_DNA"/>
</dbReference>
<dbReference type="InterPro" id="IPR055896">
    <property type="entry name" value="DUF7473"/>
</dbReference>
<proteinExistence type="predicted"/>
<feature type="transmembrane region" description="Helical" evidence="1">
    <location>
        <begin position="94"/>
        <end position="116"/>
    </location>
</feature>
<keyword evidence="4" id="KW-1185">Reference proteome</keyword>
<dbReference type="KEGG" id="hdo:MUK72_03200"/>
<name>A0AAV3SGU8_HALDO</name>
<dbReference type="GeneID" id="71760822"/>
<feature type="transmembrane region" description="Helical" evidence="1">
    <location>
        <begin position="17"/>
        <end position="38"/>
    </location>
</feature>
<evidence type="ECO:0000256" key="1">
    <source>
        <dbReference type="SAM" id="Phobius"/>
    </source>
</evidence>
<dbReference type="Proteomes" id="UP000830542">
    <property type="component" value="Chromosome"/>
</dbReference>
<evidence type="ECO:0008006" key="6">
    <source>
        <dbReference type="Google" id="ProtNLM"/>
    </source>
</evidence>
<evidence type="ECO:0000313" key="4">
    <source>
        <dbReference type="Proteomes" id="UP000830542"/>
    </source>
</evidence>